<feature type="region of interest" description="Disordered" evidence="1">
    <location>
        <begin position="89"/>
        <end position="111"/>
    </location>
</feature>
<dbReference type="OrthoDB" id="10546226at2759"/>
<evidence type="ECO:0000313" key="3">
    <source>
        <dbReference type="EMBL" id="CDO57354.1"/>
    </source>
</evidence>
<evidence type="ECO:0000313" key="4">
    <source>
        <dbReference type="Proteomes" id="UP000242525"/>
    </source>
</evidence>
<accession>A0A0J9XJD1</accession>
<sequence length="111" mass="12935">MATPRGRVFAGIFGFSLSAVGVFYLMSDYQLIKYEEKKVEYDERGRPIRTPLKMRVQPLSPLELKPEAKLRMQQREEHLKQIEERQKRELELKEMAASQPEPPAKDEPSST</sequence>
<protein>
    <submittedName>
        <fullName evidence="3">Uncharacterized protein</fullName>
    </submittedName>
</protein>
<evidence type="ECO:0000256" key="1">
    <source>
        <dbReference type="SAM" id="MobiDB-lite"/>
    </source>
</evidence>
<keyword evidence="2" id="KW-0812">Transmembrane</keyword>
<feature type="transmembrane region" description="Helical" evidence="2">
    <location>
        <begin position="6"/>
        <end position="26"/>
    </location>
</feature>
<keyword evidence="2" id="KW-1133">Transmembrane helix</keyword>
<keyword evidence="2" id="KW-0472">Membrane</keyword>
<proteinExistence type="predicted"/>
<name>A0A0J9XJD1_GEOCN</name>
<comment type="caution">
    <text evidence="3">The sequence shown here is derived from an EMBL/GenBank/DDBJ whole genome shotgun (WGS) entry which is preliminary data.</text>
</comment>
<keyword evidence="4" id="KW-1185">Reference proteome</keyword>
<reference evidence="3" key="1">
    <citation type="submission" date="2014-03" db="EMBL/GenBank/DDBJ databases">
        <authorList>
            <person name="Casaregola S."/>
        </authorList>
    </citation>
    <scope>NUCLEOTIDE SEQUENCE [LARGE SCALE GENOMIC DNA]</scope>
    <source>
        <strain evidence="3">CLIB 918</strain>
    </source>
</reference>
<dbReference type="EMBL" id="CCBN010000020">
    <property type="protein sequence ID" value="CDO57354.1"/>
    <property type="molecule type" value="Genomic_DNA"/>
</dbReference>
<gene>
    <name evidence="3" type="ORF">BN980_GECA20s01720g</name>
</gene>
<dbReference type="Proteomes" id="UP000242525">
    <property type="component" value="Unassembled WGS sequence"/>
</dbReference>
<organism evidence="3 4">
    <name type="scientific">Geotrichum candidum</name>
    <name type="common">Oospora lactis</name>
    <name type="synonym">Dipodascus geotrichum</name>
    <dbReference type="NCBI Taxonomy" id="1173061"/>
    <lineage>
        <taxon>Eukaryota</taxon>
        <taxon>Fungi</taxon>
        <taxon>Dikarya</taxon>
        <taxon>Ascomycota</taxon>
        <taxon>Saccharomycotina</taxon>
        <taxon>Dipodascomycetes</taxon>
        <taxon>Dipodascales</taxon>
        <taxon>Dipodascaceae</taxon>
        <taxon>Geotrichum</taxon>
    </lineage>
</organism>
<evidence type="ECO:0000256" key="2">
    <source>
        <dbReference type="SAM" id="Phobius"/>
    </source>
</evidence>
<dbReference type="AlphaFoldDB" id="A0A0J9XJD1"/>